<evidence type="ECO:0000313" key="1">
    <source>
        <dbReference type="EMBL" id="CAB4810373.1"/>
    </source>
</evidence>
<name>A0A6J6YQ44_9ZZZZ</name>
<accession>A0A6J6YQ44</accession>
<protein>
    <submittedName>
        <fullName evidence="1">Unannotated protein</fullName>
    </submittedName>
</protein>
<gene>
    <name evidence="1" type="ORF">UFOPK3120_00548</name>
</gene>
<dbReference type="AlphaFoldDB" id="A0A6J6YQ44"/>
<reference evidence="1" key="1">
    <citation type="submission" date="2020-05" db="EMBL/GenBank/DDBJ databases">
        <authorList>
            <person name="Chiriac C."/>
            <person name="Salcher M."/>
            <person name="Ghai R."/>
            <person name="Kavagutti S V."/>
        </authorList>
    </citation>
    <scope>NUCLEOTIDE SEQUENCE</scope>
</reference>
<dbReference type="EMBL" id="CAFAAW010000051">
    <property type="protein sequence ID" value="CAB4810373.1"/>
    <property type="molecule type" value="Genomic_DNA"/>
</dbReference>
<proteinExistence type="predicted"/>
<organism evidence="1">
    <name type="scientific">freshwater metagenome</name>
    <dbReference type="NCBI Taxonomy" id="449393"/>
    <lineage>
        <taxon>unclassified sequences</taxon>
        <taxon>metagenomes</taxon>
        <taxon>ecological metagenomes</taxon>
    </lineage>
</organism>
<sequence length="164" mass="17425">MPLNFRSVSNESTCLPKALRRTVILIPPKVSCPAIASSTLLESKIIPAHEPYVGIPLLIRCTIKSNKLKLLASLAIVVDSPPGITIASILKISLSVLTGTAITPQSLSDWMCSRTSPWSARTPIFIYYQPRSANLCGAGISATLIPTIASPNPRETSATTLASV</sequence>